<feature type="domain" description="Farnesoic acid O-methyl transferase" evidence="2">
    <location>
        <begin position="53"/>
        <end position="103"/>
    </location>
</feature>
<evidence type="ECO:0000313" key="4">
    <source>
        <dbReference type="Proteomes" id="UP000507470"/>
    </source>
</evidence>
<evidence type="ECO:0000313" key="3">
    <source>
        <dbReference type="EMBL" id="CAC5412470.1"/>
    </source>
</evidence>
<sequence>MNTFVVLFSLLRLISSAVPTYGGCQVPRIETPNLYKYILLSNNGIAIGNPVTDSIKFKVKAKNDAHVALMSSNTDQDPLYVILLGGWANSKSVIRDRKQGTVEFDLFEALLHIIQLNKDTEQSEHSLINIEISASTLTTMELALAQNRWMKLT</sequence>
<dbReference type="AlphaFoldDB" id="A0A6J8DWK9"/>
<accession>A0A6J8DWK9</accession>
<organism evidence="3 4">
    <name type="scientific">Mytilus coruscus</name>
    <name type="common">Sea mussel</name>
    <dbReference type="NCBI Taxonomy" id="42192"/>
    <lineage>
        <taxon>Eukaryota</taxon>
        <taxon>Metazoa</taxon>
        <taxon>Spiralia</taxon>
        <taxon>Lophotrochozoa</taxon>
        <taxon>Mollusca</taxon>
        <taxon>Bivalvia</taxon>
        <taxon>Autobranchia</taxon>
        <taxon>Pteriomorphia</taxon>
        <taxon>Mytilida</taxon>
        <taxon>Mytiloidea</taxon>
        <taxon>Mytilidae</taxon>
        <taxon>Mytilinae</taxon>
        <taxon>Mytilus</taxon>
    </lineage>
</organism>
<reference evidence="3 4" key="1">
    <citation type="submission" date="2020-06" db="EMBL/GenBank/DDBJ databases">
        <authorList>
            <person name="Li R."/>
            <person name="Bekaert M."/>
        </authorList>
    </citation>
    <scope>NUCLEOTIDE SEQUENCE [LARGE SCALE GENOMIC DNA]</scope>
    <source>
        <strain evidence="4">wild</strain>
    </source>
</reference>
<dbReference type="EMBL" id="CACVKT020008021">
    <property type="protein sequence ID" value="CAC5412470.1"/>
    <property type="molecule type" value="Genomic_DNA"/>
</dbReference>
<evidence type="ECO:0000259" key="2">
    <source>
        <dbReference type="Pfam" id="PF12248"/>
    </source>
</evidence>
<dbReference type="InterPro" id="IPR022041">
    <property type="entry name" value="Methyltransf_FA"/>
</dbReference>
<dbReference type="Pfam" id="PF12248">
    <property type="entry name" value="Methyltransf_FA"/>
    <property type="match status" value="1"/>
</dbReference>
<dbReference type="OrthoDB" id="6044186at2759"/>
<protein>
    <recommendedName>
        <fullName evidence="2">Farnesoic acid O-methyl transferase domain-containing protein</fullName>
    </recommendedName>
</protein>
<keyword evidence="1" id="KW-0732">Signal</keyword>
<evidence type="ECO:0000256" key="1">
    <source>
        <dbReference type="SAM" id="SignalP"/>
    </source>
</evidence>
<proteinExistence type="predicted"/>
<name>A0A6J8DWK9_MYTCO</name>
<feature type="chain" id="PRO_5027086566" description="Farnesoic acid O-methyl transferase domain-containing protein" evidence="1">
    <location>
        <begin position="17"/>
        <end position="153"/>
    </location>
</feature>
<keyword evidence="4" id="KW-1185">Reference proteome</keyword>
<gene>
    <name evidence="3" type="ORF">MCOR_45444</name>
</gene>
<feature type="signal peptide" evidence="1">
    <location>
        <begin position="1"/>
        <end position="16"/>
    </location>
</feature>
<dbReference type="Proteomes" id="UP000507470">
    <property type="component" value="Unassembled WGS sequence"/>
</dbReference>